<evidence type="ECO:0000313" key="2">
    <source>
        <dbReference type="EMBL" id="EMA51880.1"/>
    </source>
</evidence>
<dbReference type="PATRIC" id="fig|1227457.3.peg.2692"/>
<dbReference type="Proteomes" id="UP000011680">
    <property type="component" value="Unassembled WGS sequence"/>
</dbReference>
<dbReference type="AlphaFoldDB" id="M0N5A5"/>
<keyword evidence="3" id="KW-1185">Reference proteome</keyword>
<feature type="compositionally biased region" description="Polar residues" evidence="1">
    <location>
        <begin position="21"/>
        <end position="34"/>
    </location>
</feature>
<accession>M0N5A5</accession>
<evidence type="ECO:0000256" key="1">
    <source>
        <dbReference type="SAM" id="MobiDB-lite"/>
    </source>
</evidence>
<gene>
    <name evidence="2" type="ORF">C451_14041</name>
</gene>
<protein>
    <submittedName>
        <fullName evidence="2">Uncharacterized protein</fullName>
    </submittedName>
</protein>
<dbReference type="STRING" id="1227457.C451_14041"/>
<comment type="caution">
    <text evidence="2">The sequence shown here is derived from an EMBL/GenBank/DDBJ whole genome shotgun (WGS) entry which is preliminary data.</text>
</comment>
<name>M0N5A5_9EURY</name>
<dbReference type="RefSeq" id="WP_007741462.1">
    <property type="nucleotide sequence ID" value="NZ_AOMF01000163.1"/>
</dbReference>
<organism evidence="2 3">
    <name type="scientific">Halococcus thailandensis JCM 13552</name>
    <dbReference type="NCBI Taxonomy" id="1227457"/>
    <lineage>
        <taxon>Archaea</taxon>
        <taxon>Methanobacteriati</taxon>
        <taxon>Methanobacteriota</taxon>
        <taxon>Stenosarchaea group</taxon>
        <taxon>Halobacteria</taxon>
        <taxon>Halobacteriales</taxon>
        <taxon>Halococcaceae</taxon>
        <taxon>Halococcus</taxon>
    </lineage>
</organism>
<evidence type="ECO:0000313" key="3">
    <source>
        <dbReference type="Proteomes" id="UP000011680"/>
    </source>
</evidence>
<sequence length="91" mass="9663">MSNQNDIDIEANGGVQRADSTRQTLTDAHQTAGAQSEREASGTVDIDDLTKLYDLDDDGVVTVEVMNQNIDAEEVVTVLGPSGRGEQAGSR</sequence>
<proteinExistence type="predicted"/>
<dbReference type="EMBL" id="AOMF01000163">
    <property type="protein sequence ID" value="EMA51880.1"/>
    <property type="molecule type" value="Genomic_DNA"/>
</dbReference>
<feature type="region of interest" description="Disordered" evidence="1">
    <location>
        <begin position="1"/>
        <end position="42"/>
    </location>
</feature>
<reference evidence="2 3" key="1">
    <citation type="journal article" date="2014" name="PLoS Genet.">
        <title>Phylogenetically driven sequencing of extremely halophilic archaea reveals strategies for static and dynamic osmo-response.</title>
        <authorList>
            <person name="Becker E.A."/>
            <person name="Seitzer P.M."/>
            <person name="Tritt A."/>
            <person name="Larsen D."/>
            <person name="Krusor M."/>
            <person name="Yao A.I."/>
            <person name="Wu D."/>
            <person name="Madern D."/>
            <person name="Eisen J.A."/>
            <person name="Darling A.E."/>
            <person name="Facciotti M.T."/>
        </authorList>
    </citation>
    <scope>NUCLEOTIDE SEQUENCE [LARGE SCALE GENOMIC DNA]</scope>
    <source>
        <strain evidence="2 3">JCM 13552</strain>
    </source>
</reference>